<protein>
    <submittedName>
        <fullName evidence="1">Uncharacterized protein</fullName>
    </submittedName>
</protein>
<dbReference type="Proteomes" id="UP000001116">
    <property type="component" value="Chromosome"/>
</dbReference>
<evidence type="ECO:0000313" key="1">
    <source>
        <dbReference type="EMBL" id="ABS04089.1"/>
    </source>
</evidence>
<sequence length="320" mass="36351">MNDSPTPRIHPRLAEWPRNLHLRWCGPDDVADRLHLQPGHPGFLVVGDEEGVLLNWTDTSRILQFHGHLEADWLEVVSEQEHQQASEQLRASTWSGFPLDGEAFMAAWHAEPHLHHRLDHLPICSYVRWCGPDEVARRLHLQPGHPGLLVAADEAHAVIDWADVPEVLQYNGRFNPDWLQLITEQEHQQASERLRASGWASFPWRDEQAMATWGEDPWITGGEAFPAGTRVRFASEQVSGDRSIRDSLDLQPDHPGTVISSGEKHAIVHWVDATGVYEHEGVMAPGWLDAIDEEDYQRRAQLLRSSGWRGVYRHVAPGFE</sequence>
<name>A6WBA0_KINRD</name>
<reference evidence="2" key="1">
    <citation type="journal article" date="2008" name="PLoS ONE">
        <title>Survival in nuclear waste, extreme resistance, and potential applications gleaned from the genome sequence of Kineococcus radiotolerans SRS30216.</title>
        <authorList>
            <person name="Bagwell C.E."/>
            <person name="Bhat S."/>
            <person name="Hawkins G.M."/>
            <person name="Smith B.W."/>
            <person name="Biswas T."/>
            <person name="Hoover T.R."/>
            <person name="Saunders E."/>
            <person name="Han C.S."/>
            <person name="Tsodikov O.V."/>
            <person name="Shimkets L.J."/>
        </authorList>
    </citation>
    <scope>NUCLEOTIDE SEQUENCE [LARGE SCALE GENOMIC DNA]</scope>
    <source>
        <strain evidence="2">ATCC BAA-149 / DSM 14245 / SRS30216</strain>
    </source>
</reference>
<dbReference type="EMBL" id="CP000750">
    <property type="protein sequence ID" value="ABS04089.1"/>
    <property type="molecule type" value="Genomic_DNA"/>
</dbReference>
<dbReference type="AlphaFoldDB" id="A6WBA0"/>
<proteinExistence type="predicted"/>
<dbReference type="OrthoDB" id="9840817at2"/>
<dbReference type="RefSeq" id="WP_012087682.1">
    <property type="nucleotide sequence ID" value="NC_009664.2"/>
</dbReference>
<accession>A6WBA0</accession>
<evidence type="ECO:0000313" key="2">
    <source>
        <dbReference type="Proteomes" id="UP000001116"/>
    </source>
</evidence>
<gene>
    <name evidence="1" type="ordered locus">Krad_2616</name>
</gene>
<dbReference type="KEGG" id="kra:Krad_2616"/>
<dbReference type="HOGENOM" id="CLU_868123_0_0_11"/>
<organism evidence="1 2">
    <name type="scientific">Kineococcus radiotolerans (strain ATCC BAA-149 / DSM 14245 / SRS30216)</name>
    <dbReference type="NCBI Taxonomy" id="266940"/>
    <lineage>
        <taxon>Bacteria</taxon>
        <taxon>Bacillati</taxon>
        <taxon>Actinomycetota</taxon>
        <taxon>Actinomycetes</taxon>
        <taxon>Kineosporiales</taxon>
        <taxon>Kineosporiaceae</taxon>
        <taxon>Kineococcus</taxon>
    </lineage>
</organism>
<keyword evidence="2" id="KW-1185">Reference proteome</keyword>